<dbReference type="CDD" id="cd01959">
    <property type="entry name" value="nsLTP2"/>
    <property type="match status" value="1"/>
</dbReference>
<evidence type="ECO:0000313" key="5">
    <source>
        <dbReference type="Proteomes" id="UP001408789"/>
    </source>
</evidence>
<reference evidence="4 5" key="1">
    <citation type="submission" date="2024-04" db="EMBL/GenBank/DDBJ databases">
        <title>The reference genome of an endangered Asteraceae, Deinandra increscens subsp. villosa, native to the Central Coast of California.</title>
        <authorList>
            <person name="Guilliams M."/>
            <person name="Hasenstab-Lehman K."/>
            <person name="Meyer R."/>
            <person name="Mcevoy S."/>
        </authorList>
    </citation>
    <scope>NUCLEOTIDE SEQUENCE [LARGE SCALE GENOMIC DNA]</scope>
    <source>
        <tissue evidence="4">Leaf</tissue>
    </source>
</reference>
<evidence type="ECO:0000313" key="4">
    <source>
        <dbReference type="EMBL" id="KAK9074717.1"/>
    </source>
</evidence>
<feature type="signal peptide" evidence="3">
    <location>
        <begin position="1"/>
        <end position="29"/>
    </location>
</feature>
<dbReference type="EMBL" id="JBCNJP010000007">
    <property type="protein sequence ID" value="KAK9074717.1"/>
    <property type="molecule type" value="Genomic_DNA"/>
</dbReference>
<keyword evidence="5" id="KW-1185">Reference proteome</keyword>
<dbReference type="Proteomes" id="UP001408789">
    <property type="component" value="Unassembled WGS sequence"/>
</dbReference>
<dbReference type="Gene3D" id="1.10.110.10">
    <property type="entry name" value="Plant lipid-transfer and hydrophobic proteins"/>
    <property type="match status" value="1"/>
</dbReference>
<keyword evidence="1" id="KW-0813">Transport</keyword>
<evidence type="ECO:0008006" key="6">
    <source>
        <dbReference type="Google" id="ProtNLM"/>
    </source>
</evidence>
<dbReference type="PROSITE" id="PS51257">
    <property type="entry name" value="PROKAR_LIPOPROTEIN"/>
    <property type="match status" value="1"/>
</dbReference>
<keyword evidence="2" id="KW-0446">Lipid-binding</keyword>
<dbReference type="InterPro" id="IPR033872">
    <property type="entry name" value="nsLTP2"/>
</dbReference>
<keyword evidence="3" id="KW-0732">Signal</keyword>
<dbReference type="SUPFAM" id="SSF47699">
    <property type="entry name" value="Bifunctional inhibitor/lipid-transfer protein/seed storage 2S albumin"/>
    <property type="match status" value="1"/>
</dbReference>
<accession>A0AAP0DL76</accession>
<sequence length="97" mass="10484">MKRSGKLCCVAVLSALMLVLICQVPGSGAASCNYMDLVVCAGAVTSPQPPSTDCCAKVKEQKPCFCEYLRDPTLRQYVTPQDAKRVARQCRVALPKC</sequence>
<evidence type="ECO:0000256" key="2">
    <source>
        <dbReference type="ARBA" id="ARBA00023121"/>
    </source>
</evidence>
<comment type="caution">
    <text evidence="4">The sequence shown here is derived from an EMBL/GenBank/DDBJ whole genome shotgun (WGS) entry which is preliminary data.</text>
</comment>
<protein>
    <recommendedName>
        <fullName evidence="6">Bifunctional inhibitor/plant lipid transfer protein/seed storage helical domain-containing protein</fullName>
    </recommendedName>
</protein>
<gene>
    <name evidence="4" type="ORF">SSX86_003035</name>
</gene>
<dbReference type="PANTHER" id="PTHR33214">
    <property type="entry name" value="BIFUNCTIONAL INHIBITOR/LIPID-TRANSFER PROTEIN/SEED STORAGE 2S ALBUMIN SUPERFAMILY PROTEIN"/>
    <property type="match status" value="1"/>
</dbReference>
<name>A0AAP0DL76_9ASTR</name>
<dbReference type="AlphaFoldDB" id="A0AAP0DL76"/>
<organism evidence="4 5">
    <name type="scientific">Deinandra increscens subsp. villosa</name>
    <dbReference type="NCBI Taxonomy" id="3103831"/>
    <lineage>
        <taxon>Eukaryota</taxon>
        <taxon>Viridiplantae</taxon>
        <taxon>Streptophyta</taxon>
        <taxon>Embryophyta</taxon>
        <taxon>Tracheophyta</taxon>
        <taxon>Spermatophyta</taxon>
        <taxon>Magnoliopsida</taxon>
        <taxon>eudicotyledons</taxon>
        <taxon>Gunneridae</taxon>
        <taxon>Pentapetalae</taxon>
        <taxon>asterids</taxon>
        <taxon>campanulids</taxon>
        <taxon>Asterales</taxon>
        <taxon>Asteraceae</taxon>
        <taxon>Asteroideae</taxon>
        <taxon>Heliantheae alliance</taxon>
        <taxon>Madieae</taxon>
        <taxon>Madiinae</taxon>
        <taxon>Deinandra</taxon>
    </lineage>
</organism>
<dbReference type="InterPro" id="IPR036312">
    <property type="entry name" value="Bifun_inhib/LTP/seed_sf"/>
</dbReference>
<evidence type="ECO:0000256" key="3">
    <source>
        <dbReference type="SAM" id="SignalP"/>
    </source>
</evidence>
<proteinExistence type="predicted"/>
<dbReference type="GO" id="GO:0006869">
    <property type="term" value="P:lipid transport"/>
    <property type="evidence" value="ECO:0007669"/>
    <property type="project" value="InterPro"/>
</dbReference>
<dbReference type="GO" id="GO:0008289">
    <property type="term" value="F:lipid binding"/>
    <property type="evidence" value="ECO:0007669"/>
    <property type="project" value="UniProtKB-KW"/>
</dbReference>
<dbReference type="PANTHER" id="PTHR33214:SF44">
    <property type="entry name" value="NON-SPECIFIC LIPID TRANSFER PROTEIN GPI-ANCHORED 33"/>
    <property type="match status" value="1"/>
</dbReference>
<evidence type="ECO:0000256" key="1">
    <source>
        <dbReference type="ARBA" id="ARBA00022448"/>
    </source>
</evidence>
<feature type="chain" id="PRO_5042880046" description="Bifunctional inhibitor/plant lipid transfer protein/seed storage helical domain-containing protein" evidence="3">
    <location>
        <begin position="30"/>
        <end position="97"/>
    </location>
</feature>